<comment type="caution">
    <text evidence="3">The sequence shown here is derived from an EMBL/GenBank/DDBJ whole genome shotgun (WGS) entry which is preliminary data.</text>
</comment>
<dbReference type="EMBL" id="JAGFMF010011659">
    <property type="protein sequence ID" value="KAG8517346.1"/>
    <property type="molecule type" value="Genomic_DNA"/>
</dbReference>
<evidence type="ECO:0000256" key="1">
    <source>
        <dbReference type="SAM" id="MobiDB-lite"/>
    </source>
</evidence>
<protein>
    <submittedName>
        <fullName evidence="3">Ras GTPase-activating protein-binding protein 1</fullName>
    </submittedName>
</protein>
<reference evidence="3" key="1">
    <citation type="journal article" date="2021" name="Evol. Appl.">
        <title>The genome of the Pyrenean desman and the effects of bottlenecks and inbreeding on the genomic landscape of an endangered species.</title>
        <authorList>
            <person name="Escoda L."/>
            <person name="Castresana J."/>
        </authorList>
    </citation>
    <scope>NUCLEOTIDE SEQUENCE</scope>
    <source>
        <strain evidence="3">IBE-C5619</strain>
    </source>
</reference>
<feature type="domain" description="NTF2" evidence="2">
    <location>
        <begin position="61"/>
        <end position="101"/>
    </location>
</feature>
<dbReference type="OrthoDB" id="339151at2759"/>
<keyword evidence="4" id="KW-1185">Reference proteome</keyword>
<evidence type="ECO:0000313" key="3">
    <source>
        <dbReference type="EMBL" id="KAG8517346.1"/>
    </source>
</evidence>
<feature type="region of interest" description="Disordered" evidence="1">
    <location>
        <begin position="100"/>
        <end position="137"/>
    </location>
</feature>
<accession>A0A8J6A925</accession>
<evidence type="ECO:0000259" key="2">
    <source>
        <dbReference type="PROSITE" id="PS50177"/>
    </source>
</evidence>
<dbReference type="Proteomes" id="UP000700334">
    <property type="component" value="Unassembled WGS sequence"/>
</dbReference>
<feature type="compositionally biased region" description="Acidic residues" evidence="1">
    <location>
        <begin position="107"/>
        <end position="117"/>
    </location>
</feature>
<dbReference type="PROSITE" id="PS50177">
    <property type="entry name" value="NTF2_DOMAIN"/>
    <property type="match status" value="1"/>
</dbReference>
<dbReference type="InterPro" id="IPR018222">
    <property type="entry name" value="Nuclear_transport_factor_2_euk"/>
</dbReference>
<dbReference type="Gene3D" id="3.10.450.50">
    <property type="match status" value="1"/>
</dbReference>
<dbReference type="AlphaFoldDB" id="A0A8J6A925"/>
<proteinExistence type="predicted"/>
<name>A0A8J6A925_GALPY</name>
<evidence type="ECO:0000313" key="4">
    <source>
        <dbReference type="Proteomes" id="UP000700334"/>
    </source>
</evidence>
<organism evidence="3 4">
    <name type="scientific">Galemys pyrenaicus</name>
    <name type="common">Iberian desman</name>
    <name type="synonym">Pyrenean desman</name>
    <dbReference type="NCBI Taxonomy" id="202257"/>
    <lineage>
        <taxon>Eukaryota</taxon>
        <taxon>Metazoa</taxon>
        <taxon>Chordata</taxon>
        <taxon>Craniata</taxon>
        <taxon>Vertebrata</taxon>
        <taxon>Euteleostomi</taxon>
        <taxon>Mammalia</taxon>
        <taxon>Eutheria</taxon>
        <taxon>Laurasiatheria</taxon>
        <taxon>Eulipotyphla</taxon>
        <taxon>Talpidae</taxon>
        <taxon>Galemys</taxon>
    </lineage>
</organism>
<gene>
    <name evidence="3" type="ORF">J0S82_009288</name>
</gene>
<feature type="non-terminal residue" evidence="3">
    <location>
        <position position="1"/>
    </location>
</feature>
<sequence>EGICKMHNLRNYAQILQKTSSYVHGRVDSNGRPADAICGQEEIHRKVMAQNFIKRGTKACLVAMGLTSNSQALRRFMQTFVLAPGGSFSNRLIVHKDALRRHHEQQEGSEEEVEEPEERQQTPEVGPDGHSGEWGPRPCSAGELVDVSLSIMTNKNLPPLELCPTLLKCQLHSHVESDLESQLPLQASESRAQQVMWNPKNYATPQQSAVLDWQLASQGRQIRPQRFLSILWQWGVAT</sequence>
<feature type="non-terminal residue" evidence="3">
    <location>
        <position position="238"/>
    </location>
</feature>